<reference evidence="1 2" key="1">
    <citation type="submission" date="2020-01" db="EMBL/GenBank/DDBJ databases">
        <authorList>
            <person name="Kim M."/>
        </authorList>
    </citation>
    <scope>NUCLEOTIDE SEQUENCE [LARGE SCALE GENOMIC DNA]</scope>
    <source>
        <strain evidence="1 2">BT10</strain>
    </source>
</reference>
<name>A0A6P1NZS4_9BACT</name>
<dbReference type="Proteomes" id="UP000464214">
    <property type="component" value="Chromosome"/>
</dbReference>
<dbReference type="EMBL" id="CP047897">
    <property type="protein sequence ID" value="QHL87488.1"/>
    <property type="molecule type" value="Genomic_DNA"/>
</dbReference>
<keyword evidence="2" id="KW-1185">Reference proteome</keyword>
<organism evidence="1 2">
    <name type="scientific">Nibribacter ruber</name>
    <dbReference type="NCBI Taxonomy" id="2698458"/>
    <lineage>
        <taxon>Bacteria</taxon>
        <taxon>Pseudomonadati</taxon>
        <taxon>Bacteroidota</taxon>
        <taxon>Cytophagia</taxon>
        <taxon>Cytophagales</taxon>
        <taxon>Hymenobacteraceae</taxon>
        <taxon>Nibribacter</taxon>
    </lineage>
</organism>
<evidence type="ECO:0000313" key="2">
    <source>
        <dbReference type="Proteomes" id="UP000464214"/>
    </source>
</evidence>
<accession>A0A6P1NZS4</accession>
<gene>
    <name evidence="1" type="ORF">GU926_08570</name>
</gene>
<dbReference type="AlphaFoldDB" id="A0A6P1NZS4"/>
<dbReference type="RefSeq" id="WP_160690935.1">
    <property type="nucleotide sequence ID" value="NZ_CP047897.1"/>
</dbReference>
<evidence type="ECO:0000313" key="1">
    <source>
        <dbReference type="EMBL" id="QHL87488.1"/>
    </source>
</evidence>
<proteinExistence type="predicted"/>
<dbReference type="KEGG" id="nib:GU926_08570"/>
<sequence>MEATAITLWFYFRSASPVYTCTLNKLDAKLESVLEDVRLVRHGNHVFVHLRSEFEWERAMQILGQPLKVIVDSTSSAA</sequence>
<protein>
    <submittedName>
        <fullName evidence="1">Uncharacterized protein</fullName>
    </submittedName>
</protein>